<keyword evidence="3" id="KW-1185">Reference proteome</keyword>
<proteinExistence type="predicted"/>
<evidence type="ECO:0000256" key="1">
    <source>
        <dbReference type="SAM" id="MobiDB-lite"/>
    </source>
</evidence>
<comment type="caution">
    <text evidence="2">The sequence shown here is derived from an EMBL/GenBank/DDBJ whole genome shotgun (WGS) entry which is preliminary data.</text>
</comment>
<reference evidence="2" key="1">
    <citation type="submission" date="2017-08" db="EMBL/GenBank/DDBJ databases">
        <authorList>
            <person name="Polle J.E."/>
            <person name="Barry K."/>
            <person name="Cushman J."/>
            <person name="Schmutz J."/>
            <person name="Tran D."/>
            <person name="Hathwaick L.T."/>
            <person name="Yim W.C."/>
            <person name="Jenkins J."/>
            <person name="Mckie-Krisberg Z.M."/>
            <person name="Prochnik S."/>
            <person name="Lindquist E."/>
            <person name="Dockter R.B."/>
            <person name="Adam C."/>
            <person name="Molina H."/>
            <person name="Bunkerborg J."/>
            <person name="Jin E."/>
            <person name="Buchheim M."/>
            <person name="Magnuson J."/>
        </authorList>
    </citation>
    <scope>NUCLEOTIDE SEQUENCE</scope>
    <source>
        <strain evidence="2">CCAP 19/18</strain>
    </source>
</reference>
<feature type="region of interest" description="Disordered" evidence="1">
    <location>
        <begin position="1"/>
        <end position="21"/>
    </location>
</feature>
<dbReference type="Proteomes" id="UP000815325">
    <property type="component" value="Unassembled WGS sequence"/>
</dbReference>
<sequence length="395" mass="42773">MTVEGGIPEGQNPNNKNLLPEHAGALGTVTVAMTAPVTVTMSLLPRDSSGHSGSGSDSSGHSENELAALRQLQALLGDAAAYLDEGLVAFAAAAAAATACVLRLLVPTVQPKKKKGRKKGQCSPGLAACIKERSPVLKGLQQPVLAAQDVDDSLTKNAVEEYSRLEASGKFSVKGSSMASKTLDDFRSKYRHPLLSIVRKALKRKEKKTYASRTSPQASQLCGLQRCIDNIQSCTDVTETTQCSADAVRSVMWASKPIAKQPPPALKCQAVNTAHAKWIRRMADGRLQLRSSKGEWFQCRLDMEVPGSMLLRDPKGNVYAIQTEALQQIDLSDDLVALMMFADGDWEKQMSAMEYIDEKGKVKQLQLDDKDFREVVGLLSGLEDAEEAQTQNGRK</sequence>
<feature type="compositionally biased region" description="Low complexity" evidence="1">
    <location>
        <begin position="50"/>
        <end position="63"/>
    </location>
</feature>
<protein>
    <submittedName>
        <fullName evidence="2">Uncharacterized protein</fullName>
    </submittedName>
</protein>
<evidence type="ECO:0000313" key="2">
    <source>
        <dbReference type="EMBL" id="KAF5837205.1"/>
    </source>
</evidence>
<dbReference type="EMBL" id="MU069624">
    <property type="protein sequence ID" value="KAF5837205.1"/>
    <property type="molecule type" value="Genomic_DNA"/>
</dbReference>
<evidence type="ECO:0000313" key="3">
    <source>
        <dbReference type="Proteomes" id="UP000815325"/>
    </source>
</evidence>
<accession>A0ABQ7GRH6</accession>
<organism evidence="2 3">
    <name type="scientific">Dunaliella salina</name>
    <name type="common">Green alga</name>
    <name type="synonym">Protococcus salinus</name>
    <dbReference type="NCBI Taxonomy" id="3046"/>
    <lineage>
        <taxon>Eukaryota</taxon>
        <taxon>Viridiplantae</taxon>
        <taxon>Chlorophyta</taxon>
        <taxon>core chlorophytes</taxon>
        <taxon>Chlorophyceae</taxon>
        <taxon>CS clade</taxon>
        <taxon>Chlamydomonadales</taxon>
        <taxon>Dunaliellaceae</taxon>
        <taxon>Dunaliella</taxon>
    </lineage>
</organism>
<name>A0ABQ7GRH6_DUNSA</name>
<feature type="region of interest" description="Disordered" evidence="1">
    <location>
        <begin position="43"/>
        <end position="63"/>
    </location>
</feature>
<gene>
    <name evidence="2" type="ORF">DUNSADRAFT_4660</name>
</gene>